<keyword evidence="5" id="KW-0561">Oxygen transport</keyword>
<gene>
    <name evidence="7" type="ORF">A3Q56_06067</name>
</gene>
<dbReference type="InterPro" id="IPR009050">
    <property type="entry name" value="Globin-like_sf"/>
</dbReference>
<keyword evidence="1 5" id="KW-0813">Transport</keyword>
<dbReference type="Proteomes" id="UP000078046">
    <property type="component" value="Unassembled WGS sequence"/>
</dbReference>
<dbReference type="Gene3D" id="1.10.490.10">
    <property type="entry name" value="Globins"/>
    <property type="match status" value="1"/>
</dbReference>
<evidence type="ECO:0000256" key="2">
    <source>
        <dbReference type="ARBA" id="ARBA00022617"/>
    </source>
</evidence>
<evidence type="ECO:0000313" key="7">
    <source>
        <dbReference type="EMBL" id="OAF66148.1"/>
    </source>
</evidence>
<protein>
    <recommendedName>
        <fullName evidence="6">Globin domain-containing protein</fullName>
    </recommendedName>
</protein>
<keyword evidence="4" id="KW-0408">Iron</keyword>
<keyword evidence="3" id="KW-0479">Metal-binding</keyword>
<proteinExistence type="inferred from homology"/>
<evidence type="ECO:0000256" key="4">
    <source>
        <dbReference type="ARBA" id="ARBA00023004"/>
    </source>
</evidence>
<comment type="caution">
    <text evidence="7">The sequence shown here is derived from an EMBL/GenBank/DDBJ whole genome shotgun (WGS) entry which is preliminary data.</text>
</comment>
<dbReference type="SUPFAM" id="SSF46458">
    <property type="entry name" value="Globin-like"/>
    <property type="match status" value="1"/>
</dbReference>
<dbReference type="InterPro" id="IPR044399">
    <property type="entry name" value="Mb-like_M"/>
</dbReference>
<dbReference type="Pfam" id="PF00042">
    <property type="entry name" value="Globin"/>
    <property type="match status" value="1"/>
</dbReference>
<dbReference type="AlphaFoldDB" id="A0A177AVU9"/>
<dbReference type="InterPro" id="IPR000971">
    <property type="entry name" value="Globin"/>
</dbReference>
<dbReference type="GO" id="GO:0046872">
    <property type="term" value="F:metal ion binding"/>
    <property type="evidence" value="ECO:0007669"/>
    <property type="project" value="UniProtKB-KW"/>
</dbReference>
<evidence type="ECO:0000313" key="8">
    <source>
        <dbReference type="Proteomes" id="UP000078046"/>
    </source>
</evidence>
<comment type="similarity">
    <text evidence="5">Belongs to the globin family.</text>
</comment>
<evidence type="ECO:0000256" key="1">
    <source>
        <dbReference type="ARBA" id="ARBA00022448"/>
    </source>
</evidence>
<evidence type="ECO:0000259" key="6">
    <source>
        <dbReference type="PROSITE" id="PS01033"/>
    </source>
</evidence>
<sequence length="157" mass="18100">MTSMHEFKHINIKDIERVSTTWDLLDDKKSAIRFYKHLFTIYPQTNKIFVKFHNAKVDSLGTNAQALKIAKAMWGSASHIIISVSEGNLKEIYKSIDYLIKIHVNVPKFSPTMFELAVKPMVATIQEKITDPEILQAYVNIFTVIIEKLKTSYPKQK</sequence>
<feature type="domain" description="Globin" evidence="6">
    <location>
        <begin position="9"/>
        <end position="154"/>
    </location>
</feature>
<dbReference type="GO" id="GO:0020037">
    <property type="term" value="F:heme binding"/>
    <property type="evidence" value="ECO:0007669"/>
    <property type="project" value="InterPro"/>
</dbReference>
<name>A0A177AVU9_9BILA</name>
<dbReference type="EMBL" id="LWCA01001021">
    <property type="protein sequence ID" value="OAF66148.1"/>
    <property type="molecule type" value="Genomic_DNA"/>
</dbReference>
<organism evidence="7 8">
    <name type="scientific">Intoshia linei</name>
    <dbReference type="NCBI Taxonomy" id="1819745"/>
    <lineage>
        <taxon>Eukaryota</taxon>
        <taxon>Metazoa</taxon>
        <taxon>Spiralia</taxon>
        <taxon>Lophotrochozoa</taxon>
        <taxon>Mesozoa</taxon>
        <taxon>Orthonectida</taxon>
        <taxon>Rhopaluridae</taxon>
        <taxon>Intoshia</taxon>
    </lineage>
</organism>
<dbReference type="GO" id="GO:0019825">
    <property type="term" value="F:oxygen binding"/>
    <property type="evidence" value="ECO:0007669"/>
    <property type="project" value="InterPro"/>
</dbReference>
<evidence type="ECO:0000256" key="5">
    <source>
        <dbReference type="RuleBase" id="RU000356"/>
    </source>
</evidence>
<accession>A0A177AVU9</accession>
<dbReference type="InterPro" id="IPR012292">
    <property type="entry name" value="Globin/Proto"/>
</dbReference>
<dbReference type="GO" id="GO:0005344">
    <property type="term" value="F:oxygen carrier activity"/>
    <property type="evidence" value="ECO:0007669"/>
    <property type="project" value="UniProtKB-KW"/>
</dbReference>
<dbReference type="CDD" id="cd01040">
    <property type="entry name" value="Mb-like"/>
    <property type="match status" value="1"/>
</dbReference>
<evidence type="ECO:0000256" key="3">
    <source>
        <dbReference type="ARBA" id="ARBA00022723"/>
    </source>
</evidence>
<keyword evidence="2 5" id="KW-0349">Heme</keyword>
<dbReference type="PROSITE" id="PS01033">
    <property type="entry name" value="GLOBIN"/>
    <property type="match status" value="1"/>
</dbReference>
<keyword evidence="8" id="KW-1185">Reference proteome</keyword>
<reference evidence="7 8" key="1">
    <citation type="submission" date="2016-04" db="EMBL/GenBank/DDBJ databases">
        <title>The genome of Intoshia linei affirms orthonectids as highly simplified spiralians.</title>
        <authorList>
            <person name="Mikhailov K.V."/>
            <person name="Slusarev G.S."/>
            <person name="Nikitin M.A."/>
            <person name="Logacheva M.D."/>
            <person name="Penin A."/>
            <person name="Aleoshin V."/>
            <person name="Panchin Y.V."/>
        </authorList>
    </citation>
    <scope>NUCLEOTIDE SEQUENCE [LARGE SCALE GENOMIC DNA]</scope>
    <source>
        <strain evidence="7">Intl2013</strain>
        <tissue evidence="7">Whole animal</tissue>
    </source>
</reference>